<name>A0A2V1D0L9_9PLEO</name>
<dbReference type="EMBL" id="KZ805827">
    <property type="protein sequence ID" value="PVH91588.1"/>
    <property type="molecule type" value="Genomic_DNA"/>
</dbReference>
<proteinExistence type="predicted"/>
<sequence>MAPPLLVLPDELLDEIFKPLKYLHRLHLAGTCKRLRTIAPPYIFTDLAFSIVDSDEPARSALQETRNYGHFTHKIKINTHSSTRTDHRDAGKWLCQDTMMLLAQRNTFFPRLTWLVIQFPESVTDAKSEIPSARAETIFEIIAANPSPDSLRKLTILNFPPVADSPVFRTEF</sequence>
<keyword evidence="3" id="KW-1185">Reference proteome</keyword>
<reference evidence="2 3" key="1">
    <citation type="journal article" date="2018" name="Sci. Rep.">
        <title>Comparative genomics provides insights into the lifestyle and reveals functional heterogeneity of dark septate endophytic fungi.</title>
        <authorList>
            <person name="Knapp D.G."/>
            <person name="Nemeth J.B."/>
            <person name="Barry K."/>
            <person name="Hainaut M."/>
            <person name="Henrissat B."/>
            <person name="Johnson J."/>
            <person name="Kuo A."/>
            <person name="Lim J.H.P."/>
            <person name="Lipzen A."/>
            <person name="Nolan M."/>
            <person name="Ohm R.A."/>
            <person name="Tamas L."/>
            <person name="Grigoriev I.V."/>
            <person name="Spatafora J.W."/>
            <person name="Nagy L.G."/>
            <person name="Kovacs G.M."/>
        </authorList>
    </citation>
    <scope>NUCLEOTIDE SEQUENCE [LARGE SCALE GENOMIC DNA]</scope>
    <source>
        <strain evidence="2 3">DSE2036</strain>
    </source>
</reference>
<evidence type="ECO:0000313" key="3">
    <source>
        <dbReference type="Proteomes" id="UP000244855"/>
    </source>
</evidence>
<evidence type="ECO:0000259" key="1">
    <source>
        <dbReference type="PROSITE" id="PS50181"/>
    </source>
</evidence>
<feature type="domain" description="F-box" evidence="1">
    <location>
        <begin position="2"/>
        <end position="47"/>
    </location>
</feature>
<dbReference type="SUPFAM" id="SSF81383">
    <property type="entry name" value="F-box domain"/>
    <property type="match status" value="1"/>
</dbReference>
<dbReference type="Proteomes" id="UP000244855">
    <property type="component" value="Unassembled WGS sequence"/>
</dbReference>
<dbReference type="InterPro" id="IPR036047">
    <property type="entry name" value="F-box-like_dom_sf"/>
</dbReference>
<dbReference type="InterPro" id="IPR001810">
    <property type="entry name" value="F-box_dom"/>
</dbReference>
<organism evidence="2 3">
    <name type="scientific">Periconia macrospinosa</name>
    <dbReference type="NCBI Taxonomy" id="97972"/>
    <lineage>
        <taxon>Eukaryota</taxon>
        <taxon>Fungi</taxon>
        <taxon>Dikarya</taxon>
        <taxon>Ascomycota</taxon>
        <taxon>Pezizomycotina</taxon>
        <taxon>Dothideomycetes</taxon>
        <taxon>Pleosporomycetidae</taxon>
        <taxon>Pleosporales</taxon>
        <taxon>Massarineae</taxon>
        <taxon>Periconiaceae</taxon>
        <taxon>Periconia</taxon>
    </lineage>
</organism>
<gene>
    <name evidence="2" type="ORF">DM02DRAFT_335167</name>
</gene>
<dbReference type="PROSITE" id="PS50181">
    <property type="entry name" value="FBOX"/>
    <property type="match status" value="1"/>
</dbReference>
<protein>
    <recommendedName>
        <fullName evidence="1">F-box domain-containing protein</fullName>
    </recommendedName>
</protein>
<accession>A0A2V1D0L9</accession>
<evidence type="ECO:0000313" key="2">
    <source>
        <dbReference type="EMBL" id="PVH91588.1"/>
    </source>
</evidence>
<dbReference type="Pfam" id="PF00646">
    <property type="entry name" value="F-box"/>
    <property type="match status" value="1"/>
</dbReference>
<dbReference type="AlphaFoldDB" id="A0A2V1D0L9"/>
<dbReference type="CDD" id="cd09917">
    <property type="entry name" value="F-box_SF"/>
    <property type="match status" value="1"/>
</dbReference>